<evidence type="ECO:0000313" key="1">
    <source>
        <dbReference type="EMBL" id="QLI82692.1"/>
    </source>
</evidence>
<evidence type="ECO:0000313" key="2">
    <source>
        <dbReference type="Proteomes" id="UP000510822"/>
    </source>
</evidence>
<dbReference type="GO" id="GO:0005975">
    <property type="term" value="P:carbohydrate metabolic process"/>
    <property type="evidence" value="ECO:0007669"/>
    <property type="project" value="InterPro"/>
</dbReference>
<accession>A0A7D5VBT8</accession>
<keyword evidence="2" id="KW-1185">Reference proteome</keyword>
<sequence>MKLIALKIDVDTSVAIEIGLPKLIPVLRANQAGATFFWALGKEKNGSLLRPMRYLRKVAGMSHVPIKQRYGLAALLAGSLLPSRNLNRLAENAMRELTDEVFEHGVRPAQRHCWQASIVKMDSALTRDAYAETLAGFEKIMGQRPRSHAASGWQINRTALRLHQLHQLNYASDCRGQTPFWPIVQGEYIRCPQLPVTLPMLEELIPQLGVEQAFEQLKHATLEQEQALHVFNLAADYDAQYAEQVGQLLSDWKAQGYHLVNLSALVQALDLKTLPYHHVEMKPVPGRLGLLAVQGAVYP</sequence>
<protein>
    <submittedName>
        <fullName evidence="1">4-deoxy-4-formamido-L-arabinose-phosphoundecaprenol deformylase</fullName>
    </submittedName>
</protein>
<reference evidence="1 2" key="1">
    <citation type="journal article" date="2016" name="Int. J. Syst. Evol. Microbiol.">
        <title>Chitinibacter fontanus sp. nov., isolated from a spring.</title>
        <authorList>
            <person name="Sheu S.Y."/>
            <person name="Li Y.S."/>
            <person name="Young C.C."/>
            <person name="Chen W.M."/>
        </authorList>
    </citation>
    <scope>NUCLEOTIDE SEQUENCE [LARGE SCALE GENOMIC DNA]</scope>
    <source>
        <strain evidence="1 2">STM-7</strain>
    </source>
</reference>
<dbReference type="KEGG" id="cfon:HZU75_14840"/>
<dbReference type="AlphaFoldDB" id="A0A7D5VBT8"/>
<dbReference type="SUPFAM" id="SSF88713">
    <property type="entry name" value="Glycoside hydrolase/deacetylase"/>
    <property type="match status" value="1"/>
</dbReference>
<proteinExistence type="predicted"/>
<gene>
    <name evidence="1" type="ORF">HZU75_14840</name>
</gene>
<dbReference type="Proteomes" id="UP000510822">
    <property type="component" value="Chromosome"/>
</dbReference>
<dbReference type="Gene3D" id="3.20.20.370">
    <property type="entry name" value="Glycoside hydrolase/deacetylase"/>
    <property type="match status" value="1"/>
</dbReference>
<dbReference type="InterPro" id="IPR011330">
    <property type="entry name" value="Glyco_hydro/deAcase_b/a-brl"/>
</dbReference>
<name>A0A7D5VBT8_9NEIS</name>
<dbReference type="RefSeq" id="WP_180306768.1">
    <property type="nucleotide sequence ID" value="NZ_CP058952.1"/>
</dbReference>
<organism evidence="1 2">
    <name type="scientific">Chitinibacter fontanus</name>
    <dbReference type="NCBI Taxonomy" id="1737446"/>
    <lineage>
        <taxon>Bacteria</taxon>
        <taxon>Pseudomonadati</taxon>
        <taxon>Pseudomonadota</taxon>
        <taxon>Betaproteobacteria</taxon>
        <taxon>Neisseriales</taxon>
        <taxon>Chitinibacteraceae</taxon>
        <taxon>Chitinibacter</taxon>
    </lineage>
</organism>
<dbReference type="EMBL" id="CP058952">
    <property type="protein sequence ID" value="QLI82692.1"/>
    <property type="molecule type" value="Genomic_DNA"/>
</dbReference>